<feature type="transmembrane region" description="Helical" evidence="5">
    <location>
        <begin position="395"/>
        <end position="417"/>
    </location>
</feature>
<feature type="transmembrane region" description="Helical" evidence="5">
    <location>
        <begin position="264"/>
        <end position="289"/>
    </location>
</feature>
<feature type="transmembrane region" description="Helical" evidence="5">
    <location>
        <begin position="309"/>
        <end position="329"/>
    </location>
</feature>
<name>A0A1B3SMB7_9MOLU</name>
<evidence type="ECO:0000256" key="1">
    <source>
        <dbReference type="ARBA" id="ARBA00004141"/>
    </source>
</evidence>
<feature type="transmembrane region" description="Helical" evidence="5">
    <location>
        <begin position="438"/>
        <end position="460"/>
    </location>
</feature>
<evidence type="ECO:0000313" key="6">
    <source>
        <dbReference type="EMBL" id="AOG61074.1"/>
    </source>
</evidence>
<feature type="transmembrane region" description="Helical" evidence="5">
    <location>
        <begin position="155"/>
        <end position="177"/>
    </location>
</feature>
<dbReference type="OrthoDB" id="392043at2"/>
<evidence type="ECO:0000256" key="2">
    <source>
        <dbReference type="ARBA" id="ARBA00022692"/>
    </source>
</evidence>
<keyword evidence="2 5" id="KW-0812">Transmembrane</keyword>
<dbReference type="PANTHER" id="PTHR11785:SF512">
    <property type="entry name" value="SOBREMESA, ISOFORM B"/>
    <property type="match status" value="1"/>
</dbReference>
<feature type="transmembrane region" description="Helical" evidence="5">
    <location>
        <begin position="360"/>
        <end position="383"/>
    </location>
</feature>
<feature type="transmembrane region" description="Helical" evidence="5">
    <location>
        <begin position="480"/>
        <end position="502"/>
    </location>
</feature>
<evidence type="ECO:0000313" key="7">
    <source>
        <dbReference type="Proteomes" id="UP000094378"/>
    </source>
</evidence>
<dbReference type="Proteomes" id="UP000094378">
    <property type="component" value="Chromosome"/>
</dbReference>
<accession>A0A1B3SMB7</accession>
<dbReference type="GO" id="GO:0015179">
    <property type="term" value="F:L-amino acid transmembrane transporter activity"/>
    <property type="evidence" value="ECO:0007669"/>
    <property type="project" value="TreeGrafter"/>
</dbReference>
<keyword evidence="3 5" id="KW-1133">Transmembrane helix</keyword>
<evidence type="ECO:0000256" key="4">
    <source>
        <dbReference type="ARBA" id="ARBA00023136"/>
    </source>
</evidence>
<evidence type="ECO:0000256" key="3">
    <source>
        <dbReference type="ARBA" id="ARBA00022989"/>
    </source>
</evidence>
<dbReference type="InterPro" id="IPR050598">
    <property type="entry name" value="AminoAcid_Transporter"/>
</dbReference>
<reference evidence="6 7" key="1">
    <citation type="submission" date="2016-08" db="EMBL/GenBank/DDBJ databases">
        <title>Complete genome sequence of Spiroplasma helicoides TABS-2 (DSM 22551).</title>
        <authorList>
            <person name="Shen W.-Y."/>
            <person name="Lo W.-S."/>
            <person name="Lai Y.-C."/>
            <person name="Kuo C.-H."/>
        </authorList>
    </citation>
    <scope>NUCLEOTIDE SEQUENCE [LARGE SCALE GENOMIC DNA]</scope>
    <source>
        <strain evidence="6 7">TABS-2</strain>
    </source>
</reference>
<organism evidence="6 7">
    <name type="scientific">Spiroplasma helicoides</name>
    <dbReference type="NCBI Taxonomy" id="216938"/>
    <lineage>
        <taxon>Bacteria</taxon>
        <taxon>Bacillati</taxon>
        <taxon>Mycoplasmatota</taxon>
        <taxon>Mollicutes</taxon>
        <taxon>Entomoplasmatales</taxon>
        <taxon>Spiroplasmataceae</taxon>
        <taxon>Spiroplasma</taxon>
    </lineage>
</organism>
<dbReference type="KEGG" id="shj:SHELI_v1c11270"/>
<evidence type="ECO:0008006" key="8">
    <source>
        <dbReference type="Google" id="ProtNLM"/>
    </source>
</evidence>
<dbReference type="Pfam" id="PF13520">
    <property type="entry name" value="AA_permease_2"/>
    <property type="match status" value="1"/>
</dbReference>
<dbReference type="RefSeq" id="WP_069117514.1">
    <property type="nucleotide sequence ID" value="NZ_CP017015.1"/>
</dbReference>
<feature type="transmembrane region" description="Helical" evidence="5">
    <location>
        <begin position="55"/>
        <end position="76"/>
    </location>
</feature>
<dbReference type="InterPro" id="IPR002293">
    <property type="entry name" value="AA/rel_permease1"/>
</dbReference>
<feature type="transmembrane region" description="Helical" evidence="5">
    <location>
        <begin position="14"/>
        <end position="35"/>
    </location>
</feature>
<feature type="transmembrane region" description="Helical" evidence="5">
    <location>
        <begin position="230"/>
        <end position="252"/>
    </location>
</feature>
<feature type="transmembrane region" description="Helical" evidence="5">
    <location>
        <begin position="107"/>
        <end position="135"/>
    </location>
</feature>
<comment type="subcellular location">
    <subcellularLocation>
        <location evidence="1">Membrane</location>
        <topology evidence="1">Multi-pass membrane protein</topology>
    </subcellularLocation>
</comment>
<dbReference type="STRING" id="216938.SHELI_v1c11270"/>
<dbReference type="PANTHER" id="PTHR11785">
    <property type="entry name" value="AMINO ACID TRANSPORTER"/>
    <property type="match status" value="1"/>
</dbReference>
<evidence type="ECO:0000256" key="5">
    <source>
        <dbReference type="SAM" id="Phobius"/>
    </source>
</evidence>
<dbReference type="PIRSF" id="PIRSF006060">
    <property type="entry name" value="AA_transporter"/>
    <property type="match status" value="1"/>
</dbReference>
<dbReference type="Gene3D" id="1.20.1740.10">
    <property type="entry name" value="Amino acid/polyamine transporter I"/>
    <property type="match status" value="1"/>
</dbReference>
<keyword evidence="7" id="KW-1185">Reference proteome</keyword>
<proteinExistence type="predicted"/>
<keyword evidence="4 5" id="KW-0472">Membrane</keyword>
<dbReference type="EMBL" id="CP017015">
    <property type="protein sequence ID" value="AOG61074.1"/>
    <property type="molecule type" value="Genomic_DNA"/>
</dbReference>
<dbReference type="GO" id="GO:0016020">
    <property type="term" value="C:membrane"/>
    <property type="evidence" value="ECO:0007669"/>
    <property type="project" value="UniProtKB-SubCell"/>
</dbReference>
<dbReference type="AlphaFoldDB" id="A0A1B3SMB7"/>
<gene>
    <name evidence="6" type="ORF">SHELI_v1c11270</name>
</gene>
<protein>
    <recommendedName>
        <fullName evidence="8">Amino acid permease</fullName>
    </recommendedName>
</protein>
<feature type="transmembrane region" description="Helical" evidence="5">
    <location>
        <begin position="189"/>
        <end position="210"/>
    </location>
</feature>
<sequence>MIKINKKNKALNKVFEFLSIYSLAFGLVVGAGIYLKNRSEKNSGGVLEAANQNPYLAIAIWTFVAIVATLMMLSFIEISSGIKSDEHNTMMSWVSKFINRRAASVTAIFYVSFYMPIIAALGSMFTVEVFFSYGLDPFLATTGSTPVSESLSYEAFSVLKIFLATIILVGFQTMNLYSKKPGHIIQTALTFLKFLPLIIVIIGGFVVHFSTSEGWGGKNSFDMYTEHNQWAFSSIFATVVPIIFAFDGFVHAATLQKDVENKKVVSPALLIAIISVGAFYIIITIAIFIGASNGNIFQLIDKLFVKAPWASFLVKIMITFTVITLVNGYTGVLPNALESSANEGLMYFGKGSKDITRKRIIFLSYLIILSVFFLSIALSFAMGPIRETGKSSGDFMYISDTLTGATVVYAFVFYIMLMIGQVLNRVKNKVEVRKVKGGFVTTIVALVILGLIMPYVYYVMFIFPFTQKLGVTPDSDLNIINGRITSVLWLLQFIVIAVIYFVNEELLKKQSNLENSNKKSTENLVK</sequence>